<dbReference type="PROSITE" id="PS51318">
    <property type="entry name" value="TAT"/>
    <property type="match status" value="1"/>
</dbReference>
<dbReference type="STRING" id="588602.SAMN04487991_2292"/>
<evidence type="ECO:0000313" key="2">
    <source>
        <dbReference type="EMBL" id="SFJ52441.1"/>
    </source>
</evidence>
<keyword evidence="3" id="KW-1185">Reference proteome</keyword>
<protein>
    <submittedName>
        <fullName evidence="2">LPS-assembly lipoprotein</fullName>
    </submittedName>
</protein>
<dbReference type="EMBL" id="FORH01000004">
    <property type="protein sequence ID" value="SFJ52441.1"/>
    <property type="molecule type" value="Genomic_DNA"/>
</dbReference>
<dbReference type="InterPro" id="IPR007485">
    <property type="entry name" value="LPS_assembly_LptE"/>
</dbReference>
<evidence type="ECO:0000313" key="3">
    <source>
        <dbReference type="Proteomes" id="UP000199630"/>
    </source>
</evidence>
<dbReference type="GO" id="GO:0019867">
    <property type="term" value="C:outer membrane"/>
    <property type="evidence" value="ECO:0007669"/>
    <property type="project" value="InterPro"/>
</dbReference>
<dbReference type="Proteomes" id="UP000199630">
    <property type="component" value="Unassembled WGS sequence"/>
</dbReference>
<dbReference type="Gene3D" id="3.30.160.150">
    <property type="entry name" value="Lipoprotein like domain"/>
    <property type="match status" value="1"/>
</dbReference>
<keyword evidence="1" id="KW-0732">Signal</keyword>
<evidence type="ECO:0000256" key="1">
    <source>
        <dbReference type="SAM" id="SignalP"/>
    </source>
</evidence>
<reference evidence="3" key="1">
    <citation type="submission" date="2016-10" db="EMBL/GenBank/DDBJ databases">
        <authorList>
            <person name="Varghese N."/>
            <person name="Submissions S."/>
        </authorList>
    </citation>
    <scope>NUCLEOTIDE SEQUENCE [LARGE SCALE GENOMIC DNA]</scope>
    <source>
        <strain evidence="3">DSM 26471</strain>
    </source>
</reference>
<accession>A0A1I3S4E6</accession>
<gene>
    <name evidence="2" type="ORF">SAMN04487991_2292</name>
</gene>
<dbReference type="RefSeq" id="WP_177213112.1">
    <property type="nucleotide sequence ID" value="NZ_FORH01000004.1"/>
</dbReference>
<dbReference type="PROSITE" id="PS51257">
    <property type="entry name" value="PROKAR_LIPOPROTEIN"/>
    <property type="match status" value="1"/>
</dbReference>
<dbReference type="GO" id="GO:0043165">
    <property type="term" value="P:Gram-negative-bacterium-type cell outer membrane assembly"/>
    <property type="evidence" value="ECO:0007669"/>
    <property type="project" value="InterPro"/>
</dbReference>
<dbReference type="AlphaFoldDB" id="A0A1I3S4E6"/>
<organism evidence="2 3">
    <name type="scientific">Celeribacter neptunius</name>
    <dbReference type="NCBI Taxonomy" id="588602"/>
    <lineage>
        <taxon>Bacteria</taxon>
        <taxon>Pseudomonadati</taxon>
        <taxon>Pseudomonadota</taxon>
        <taxon>Alphaproteobacteria</taxon>
        <taxon>Rhodobacterales</taxon>
        <taxon>Roseobacteraceae</taxon>
        <taxon>Celeribacter</taxon>
    </lineage>
</organism>
<dbReference type="InterPro" id="IPR006311">
    <property type="entry name" value="TAT_signal"/>
</dbReference>
<dbReference type="Pfam" id="PF04390">
    <property type="entry name" value="LptE"/>
    <property type="match status" value="1"/>
</dbReference>
<proteinExistence type="predicted"/>
<sequence length="162" mass="17503">MSSFDRRKFLISSASLGALASCGFTPAYAPGGRAAALRGRVEIDVPSDRESYTLVNRLTDTFGTPSDPLYRLSYKVATAQNQIGITRDQEITRYHITGQVSYTLLDLASGQALMSDKTSGFTGYSATGTAIDSLTASRDAYARLMVILADQMVSQIIAKTKR</sequence>
<name>A0A1I3S4E6_9RHOB</name>
<keyword evidence="2" id="KW-0449">Lipoprotein</keyword>
<feature type="chain" id="PRO_5011618510" evidence="1">
    <location>
        <begin position="30"/>
        <end position="162"/>
    </location>
</feature>
<feature type="signal peptide" evidence="1">
    <location>
        <begin position="1"/>
        <end position="29"/>
    </location>
</feature>